<evidence type="ECO:0000313" key="3">
    <source>
        <dbReference type="EMBL" id="CAK7907172.1"/>
    </source>
</evidence>
<evidence type="ECO:0000256" key="1">
    <source>
        <dbReference type="SAM" id="MobiDB-lite"/>
    </source>
</evidence>
<dbReference type="EMBL" id="CAKLBY020000031">
    <property type="protein sequence ID" value="CAK7907172.1"/>
    <property type="molecule type" value="Genomic_DNA"/>
</dbReference>
<comment type="caution">
    <text evidence="3">The sequence shown here is derived from an EMBL/GenBank/DDBJ whole genome shotgun (WGS) entry which is preliminary data.</text>
</comment>
<feature type="region of interest" description="Disordered" evidence="1">
    <location>
        <begin position="34"/>
        <end position="180"/>
    </location>
</feature>
<feature type="compositionally biased region" description="Pro residues" evidence="1">
    <location>
        <begin position="164"/>
        <end position="178"/>
    </location>
</feature>
<feature type="domain" description="WRKY19-like zinc finger" evidence="2">
    <location>
        <begin position="396"/>
        <end position="419"/>
    </location>
</feature>
<dbReference type="InterPro" id="IPR056866">
    <property type="entry name" value="Znf_WRKY19"/>
</dbReference>
<organism evidence="3 4">
    <name type="scientific">Peronospora matthiolae</name>
    <dbReference type="NCBI Taxonomy" id="2874970"/>
    <lineage>
        <taxon>Eukaryota</taxon>
        <taxon>Sar</taxon>
        <taxon>Stramenopiles</taxon>
        <taxon>Oomycota</taxon>
        <taxon>Peronosporomycetes</taxon>
        <taxon>Peronosporales</taxon>
        <taxon>Peronosporaceae</taxon>
        <taxon>Peronospora</taxon>
    </lineage>
</organism>
<protein>
    <recommendedName>
        <fullName evidence="2">WRKY19-like zinc finger domain-containing protein</fullName>
    </recommendedName>
</protein>
<feature type="compositionally biased region" description="Polar residues" evidence="1">
    <location>
        <begin position="143"/>
        <end position="154"/>
    </location>
</feature>
<feature type="domain" description="WRKY19-like zinc finger" evidence="2">
    <location>
        <begin position="349"/>
        <end position="371"/>
    </location>
</feature>
<dbReference type="Proteomes" id="UP001162060">
    <property type="component" value="Unassembled WGS sequence"/>
</dbReference>
<name>A0AAV1TAA4_9STRA</name>
<reference evidence="3" key="1">
    <citation type="submission" date="2024-01" db="EMBL/GenBank/DDBJ databases">
        <authorList>
            <person name="Webb A."/>
        </authorList>
    </citation>
    <scope>NUCLEOTIDE SEQUENCE</scope>
    <source>
        <strain evidence="3">Pm1</strain>
    </source>
</reference>
<feature type="compositionally biased region" description="Low complexity" evidence="1">
    <location>
        <begin position="130"/>
        <end position="142"/>
    </location>
</feature>
<dbReference type="PANTHER" id="PTHR31827">
    <property type="entry name" value="EMB|CAB89363.1"/>
    <property type="match status" value="1"/>
</dbReference>
<dbReference type="PANTHER" id="PTHR31827:SF1">
    <property type="entry name" value="EMB|CAB89363.1"/>
    <property type="match status" value="1"/>
</dbReference>
<feature type="compositionally biased region" description="Low complexity" evidence="1">
    <location>
        <begin position="39"/>
        <end position="89"/>
    </location>
</feature>
<dbReference type="AlphaFoldDB" id="A0AAV1TAA4"/>
<feature type="region of interest" description="Disordered" evidence="1">
    <location>
        <begin position="221"/>
        <end position="255"/>
    </location>
</feature>
<accession>A0AAV1TAA4</accession>
<evidence type="ECO:0000259" key="2">
    <source>
        <dbReference type="Pfam" id="PF24906"/>
    </source>
</evidence>
<feature type="domain" description="WRKY19-like zinc finger" evidence="2">
    <location>
        <begin position="372"/>
        <end position="395"/>
    </location>
</feature>
<dbReference type="Pfam" id="PF24906">
    <property type="entry name" value="Zf_WRKY19"/>
    <property type="match status" value="3"/>
</dbReference>
<proteinExistence type="predicted"/>
<feature type="region of interest" description="Disordered" evidence="1">
    <location>
        <begin position="461"/>
        <end position="483"/>
    </location>
</feature>
<gene>
    <name evidence="3" type="ORF">PM001_LOCUS3482</name>
</gene>
<sequence length="483" mass="51043">MGPTTARHTLAELQFPSFLTQLKAPGALEAPMRVEPQWASSASSPTSITSNPTNGSSLTTTSQPLPSFTLDQQSSSYGYGSSNSNSSSSAITTISTTHVPFRPPMGSLSTPTGYYTQHLLPPRDGPPFTSSSAASAASASSSTWSGPNYTSDTSVVFGDYAPQHLPPPPPPPPAPAPPAAALASQVVLHPLVLQHSEPLPRSNDDDLALDAQMLREVLQGMPTGQTPVPSHQHHQHHHHQLPHPHHAASGRSQPSPMPGLQLLFASPLNASDPTHATLVPGFYSSAMALASTSGEVLCSPPMSVVRTDRTSTGVPDPVGLPSTGAGSLSSTCSPLAHALPRKKRSSATRICKVDGCTKGIRSRGLCKAHGGGRRCTTPGCTTSDQGGGHCVLHGGGRRCRIEGCKKSAQWRGVCKMHGGARRCRYGQCTKNGQVKQGYCRMHHNLLTEQRQQQEQLQTQQLQHLRQQQLPMGGKMQGTERGGS</sequence>
<feature type="compositionally biased region" description="Basic residues" evidence="1">
    <location>
        <begin position="231"/>
        <end position="248"/>
    </location>
</feature>
<evidence type="ECO:0000313" key="4">
    <source>
        <dbReference type="Proteomes" id="UP001162060"/>
    </source>
</evidence>